<dbReference type="Proteomes" id="UP000772434">
    <property type="component" value="Unassembled WGS sequence"/>
</dbReference>
<reference evidence="1" key="1">
    <citation type="submission" date="2020-11" db="EMBL/GenBank/DDBJ databases">
        <authorList>
            <consortium name="DOE Joint Genome Institute"/>
            <person name="Ahrendt S."/>
            <person name="Riley R."/>
            <person name="Andreopoulos W."/>
            <person name="Labutti K."/>
            <person name="Pangilinan J."/>
            <person name="Ruiz-Duenas F.J."/>
            <person name="Barrasa J.M."/>
            <person name="Sanchez-Garcia M."/>
            <person name="Camarero S."/>
            <person name="Miyauchi S."/>
            <person name="Serrano A."/>
            <person name="Linde D."/>
            <person name="Babiker R."/>
            <person name="Drula E."/>
            <person name="Ayuso-Fernandez I."/>
            <person name="Pacheco R."/>
            <person name="Padilla G."/>
            <person name="Ferreira P."/>
            <person name="Barriuso J."/>
            <person name="Kellner H."/>
            <person name="Castanera R."/>
            <person name="Alfaro M."/>
            <person name="Ramirez L."/>
            <person name="Pisabarro A.G."/>
            <person name="Kuo A."/>
            <person name="Tritt A."/>
            <person name="Lipzen A."/>
            <person name="He G."/>
            <person name="Yan M."/>
            <person name="Ng V."/>
            <person name="Cullen D."/>
            <person name="Martin F."/>
            <person name="Rosso M.-N."/>
            <person name="Henrissat B."/>
            <person name="Hibbett D."/>
            <person name="Martinez A.T."/>
            <person name="Grigoriev I.V."/>
        </authorList>
    </citation>
    <scope>NUCLEOTIDE SEQUENCE</scope>
    <source>
        <strain evidence="1">AH 40177</strain>
    </source>
</reference>
<keyword evidence="2" id="KW-1185">Reference proteome</keyword>
<organism evidence="1 2">
    <name type="scientific">Rhodocollybia butyracea</name>
    <dbReference type="NCBI Taxonomy" id="206335"/>
    <lineage>
        <taxon>Eukaryota</taxon>
        <taxon>Fungi</taxon>
        <taxon>Dikarya</taxon>
        <taxon>Basidiomycota</taxon>
        <taxon>Agaricomycotina</taxon>
        <taxon>Agaricomycetes</taxon>
        <taxon>Agaricomycetidae</taxon>
        <taxon>Agaricales</taxon>
        <taxon>Marasmiineae</taxon>
        <taxon>Omphalotaceae</taxon>
        <taxon>Rhodocollybia</taxon>
    </lineage>
</organism>
<accession>A0A9P5U9U6</accession>
<evidence type="ECO:0000313" key="1">
    <source>
        <dbReference type="EMBL" id="KAF9071386.1"/>
    </source>
</evidence>
<gene>
    <name evidence="1" type="ORF">BDP27DRAFT_527085</name>
</gene>
<dbReference type="EMBL" id="JADNRY010000033">
    <property type="protein sequence ID" value="KAF9071386.1"/>
    <property type="molecule type" value="Genomic_DNA"/>
</dbReference>
<proteinExistence type="predicted"/>
<comment type="caution">
    <text evidence="1">The sequence shown here is derived from an EMBL/GenBank/DDBJ whole genome shotgun (WGS) entry which is preliminary data.</text>
</comment>
<protein>
    <submittedName>
        <fullName evidence="1">Uncharacterized protein</fullName>
    </submittedName>
</protein>
<dbReference type="AlphaFoldDB" id="A0A9P5U9U6"/>
<evidence type="ECO:0000313" key="2">
    <source>
        <dbReference type="Proteomes" id="UP000772434"/>
    </source>
</evidence>
<sequence>MLGLCRVLSRCHSRKFRKQVLWHFSQHTKNILKSSKCRPSSGKVILQHDAFDTTILRFRHCYTLCYNNHLRYDSLLWHDSMIFHTLSLAEQKLTHLCTNPWVIIYDVCVHLCSSLLQYRRFLPNYPGDFFRSTPHTQGWTSHLKCLTTG</sequence>
<name>A0A9P5U9U6_9AGAR</name>